<dbReference type="Gene3D" id="1.10.357.10">
    <property type="entry name" value="Tetracycline Repressor, domain 2"/>
    <property type="match status" value="1"/>
</dbReference>
<evidence type="ECO:0000256" key="2">
    <source>
        <dbReference type="ARBA" id="ARBA00023125"/>
    </source>
</evidence>
<dbReference type="SUPFAM" id="SSF48498">
    <property type="entry name" value="Tetracyclin repressor-like, C-terminal domain"/>
    <property type="match status" value="1"/>
</dbReference>
<dbReference type="InterPro" id="IPR001647">
    <property type="entry name" value="HTH_TetR"/>
</dbReference>
<dbReference type="PANTHER" id="PTHR30055">
    <property type="entry name" value="HTH-TYPE TRANSCRIPTIONAL REGULATOR RUTR"/>
    <property type="match status" value="1"/>
</dbReference>
<dbReference type="InterPro" id="IPR050109">
    <property type="entry name" value="HTH-type_TetR-like_transc_reg"/>
</dbReference>
<proteinExistence type="predicted"/>
<protein>
    <submittedName>
        <fullName evidence="6">TetR/AcrR family transcriptional regulator</fullName>
    </submittedName>
</protein>
<feature type="DNA-binding region" description="H-T-H motif" evidence="4">
    <location>
        <begin position="28"/>
        <end position="47"/>
    </location>
</feature>
<keyword evidence="1" id="KW-0805">Transcription regulation</keyword>
<keyword evidence="2 4" id="KW-0238">DNA-binding</keyword>
<sequence length="204" mass="22416">MRADAVANREKLLDAASELFADAGIEAPMHLIAERADVGVGTLYRHFEDRDAVIIGLCTRLLGRFNEAGRLAADQPTGWDAIVTYIDATTAMYFDFRWLADAIERVRQITPGDVQAESEVEAQVARAKDEGTLRPDVTVIDLSLIPPMLGALVRLPEPVRAMMLARQRSLILDALRPEGAERPAIGGYPVTIQEFQRHIGRPGA</sequence>
<evidence type="ECO:0000259" key="5">
    <source>
        <dbReference type="PROSITE" id="PS50977"/>
    </source>
</evidence>
<dbReference type="PANTHER" id="PTHR30055:SF234">
    <property type="entry name" value="HTH-TYPE TRANSCRIPTIONAL REGULATOR BETI"/>
    <property type="match status" value="1"/>
</dbReference>
<accession>A0ABP7A1S6</accession>
<reference evidence="7" key="1">
    <citation type="journal article" date="2019" name="Int. J. Syst. Evol. Microbiol.">
        <title>The Global Catalogue of Microorganisms (GCM) 10K type strain sequencing project: providing services to taxonomists for standard genome sequencing and annotation.</title>
        <authorList>
            <consortium name="The Broad Institute Genomics Platform"/>
            <consortium name="The Broad Institute Genome Sequencing Center for Infectious Disease"/>
            <person name="Wu L."/>
            <person name="Ma J."/>
        </authorList>
    </citation>
    <scope>NUCLEOTIDE SEQUENCE [LARGE SCALE GENOMIC DNA]</scope>
    <source>
        <strain evidence="7">JCM 16544</strain>
    </source>
</reference>
<evidence type="ECO:0000256" key="4">
    <source>
        <dbReference type="PROSITE-ProRule" id="PRU00335"/>
    </source>
</evidence>
<evidence type="ECO:0000256" key="1">
    <source>
        <dbReference type="ARBA" id="ARBA00023015"/>
    </source>
</evidence>
<comment type="caution">
    <text evidence="6">The sequence shown here is derived from an EMBL/GenBank/DDBJ whole genome shotgun (WGS) entry which is preliminary data.</text>
</comment>
<dbReference type="Pfam" id="PF00440">
    <property type="entry name" value="TetR_N"/>
    <property type="match status" value="1"/>
</dbReference>
<evidence type="ECO:0000313" key="7">
    <source>
        <dbReference type="Proteomes" id="UP001501697"/>
    </source>
</evidence>
<dbReference type="SUPFAM" id="SSF46689">
    <property type="entry name" value="Homeodomain-like"/>
    <property type="match status" value="1"/>
</dbReference>
<gene>
    <name evidence="6" type="ORF">GCM10022200_01800</name>
</gene>
<name>A0ABP7A1S6_9MICO</name>
<evidence type="ECO:0000256" key="3">
    <source>
        <dbReference type="ARBA" id="ARBA00023163"/>
    </source>
</evidence>
<dbReference type="InterPro" id="IPR036271">
    <property type="entry name" value="Tet_transcr_reg_TetR-rel_C_sf"/>
</dbReference>
<dbReference type="InterPro" id="IPR009057">
    <property type="entry name" value="Homeodomain-like_sf"/>
</dbReference>
<dbReference type="EMBL" id="BAAAYU010000001">
    <property type="protein sequence ID" value="GAA3623228.1"/>
    <property type="molecule type" value="Genomic_DNA"/>
</dbReference>
<dbReference type="PROSITE" id="PS50977">
    <property type="entry name" value="HTH_TETR_2"/>
    <property type="match status" value="1"/>
</dbReference>
<feature type="domain" description="HTH tetR-type" evidence="5">
    <location>
        <begin position="6"/>
        <end position="65"/>
    </location>
</feature>
<dbReference type="Proteomes" id="UP001501697">
    <property type="component" value="Unassembled WGS sequence"/>
</dbReference>
<keyword evidence="3" id="KW-0804">Transcription</keyword>
<organism evidence="6 7">
    <name type="scientific">Microbacterium awajiense</name>
    <dbReference type="NCBI Taxonomy" id="415214"/>
    <lineage>
        <taxon>Bacteria</taxon>
        <taxon>Bacillati</taxon>
        <taxon>Actinomycetota</taxon>
        <taxon>Actinomycetes</taxon>
        <taxon>Micrococcales</taxon>
        <taxon>Microbacteriaceae</taxon>
        <taxon>Microbacterium</taxon>
    </lineage>
</organism>
<dbReference type="PRINTS" id="PR00455">
    <property type="entry name" value="HTHTETR"/>
</dbReference>
<dbReference type="RefSeq" id="WP_344735956.1">
    <property type="nucleotide sequence ID" value="NZ_BAAAYU010000001.1"/>
</dbReference>
<keyword evidence="7" id="KW-1185">Reference proteome</keyword>
<evidence type="ECO:0000313" key="6">
    <source>
        <dbReference type="EMBL" id="GAA3623228.1"/>
    </source>
</evidence>